<gene>
    <name evidence="3" type="ORF">g.30134</name>
</gene>
<feature type="compositionally biased region" description="Basic and acidic residues" evidence="1">
    <location>
        <begin position="113"/>
        <end position="128"/>
    </location>
</feature>
<feature type="compositionally biased region" description="Polar residues" evidence="1">
    <location>
        <begin position="52"/>
        <end position="65"/>
    </location>
</feature>
<proteinExistence type="predicted"/>
<name>A0A1B6JQC1_9HEMI</name>
<evidence type="ECO:0000256" key="1">
    <source>
        <dbReference type="SAM" id="MobiDB-lite"/>
    </source>
</evidence>
<keyword evidence="2" id="KW-0732">Signal</keyword>
<evidence type="ECO:0000256" key="2">
    <source>
        <dbReference type="SAM" id="SignalP"/>
    </source>
</evidence>
<organism evidence="3">
    <name type="scientific">Homalodisca liturata</name>
    <dbReference type="NCBI Taxonomy" id="320908"/>
    <lineage>
        <taxon>Eukaryota</taxon>
        <taxon>Metazoa</taxon>
        <taxon>Ecdysozoa</taxon>
        <taxon>Arthropoda</taxon>
        <taxon>Hexapoda</taxon>
        <taxon>Insecta</taxon>
        <taxon>Pterygota</taxon>
        <taxon>Neoptera</taxon>
        <taxon>Paraneoptera</taxon>
        <taxon>Hemiptera</taxon>
        <taxon>Auchenorrhyncha</taxon>
        <taxon>Membracoidea</taxon>
        <taxon>Cicadellidae</taxon>
        <taxon>Cicadellinae</taxon>
        <taxon>Proconiini</taxon>
        <taxon>Homalodisca</taxon>
    </lineage>
</organism>
<protein>
    <submittedName>
        <fullName evidence="3">Uncharacterized protein</fullName>
    </submittedName>
</protein>
<feature type="compositionally biased region" description="Polar residues" evidence="1">
    <location>
        <begin position="86"/>
        <end position="96"/>
    </location>
</feature>
<feature type="region of interest" description="Disordered" evidence="1">
    <location>
        <begin position="52"/>
        <end position="151"/>
    </location>
</feature>
<evidence type="ECO:0000313" key="3">
    <source>
        <dbReference type="EMBL" id="JAT01439.1"/>
    </source>
</evidence>
<feature type="compositionally biased region" description="Low complexity" evidence="1">
    <location>
        <begin position="132"/>
        <end position="149"/>
    </location>
</feature>
<feature type="signal peptide" evidence="2">
    <location>
        <begin position="1"/>
        <end position="19"/>
    </location>
</feature>
<sequence>MKFCVTLVVYLSITSAPRCESLFSTTDNLLHATTTTTVTPVLRDYEKEAMKTTASTSSFGYSNQLRPVDPNESTDEINRLPPSTPDNPLTSTQQTSRGDDNSLIYLDSVSCVPKEEQSTTSERVDRPNRRYPVTSTTSRPPTSHVPVPVDGNRRILDGPVKVCGPGMKTTANGDCREQARK</sequence>
<feature type="region of interest" description="Disordered" evidence="1">
    <location>
        <begin position="162"/>
        <end position="181"/>
    </location>
</feature>
<dbReference type="AlphaFoldDB" id="A0A1B6JQC1"/>
<accession>A0A1B6JQC1</accession>
<reference evidence="3" key="1">
    <citation type="submission" date="2015-11" db="EMBL/GenBank/DDBJ databases">
        <title>De novo transcriptome assembly of four potential Pierce s Disease insect vectors from Arizona vineyards.</title>
        <authorList>
            <person name="Tassone E.E."/>
        </authorList>
    </citation>
    <scope>NUCLEOTIDE SEQUENCE</scope>
</reference>
<feature type="chain" id="PRO_5008585949" evidence="2">
    <location>
        <begin position="20"/>
        <end position="181"/>
    </location>
</feature>
<dbReference type="EMBL" id="GECU01006268">
    <property type="protein sequence ID" value="JAT01439.1"/>
    <property type="molecule type" value="Transcribed_RNA"/>
</dbReference>